<evidence type="ECO:0000313" key="2">
    <source>
        <dbReference type="Proteomes" id="UP000541444"/>
    </source>
</evidence>
<sequence>MVNKNSELMLPSLVRKRLYLGDICDAAEILQNGSPKIVHILSLFGTTSISYFSECSIMSKEIRKVVSGEKILRLVEYAGKDLKFVRMAASLEDVAKENLLDCLEI</sequence>
<gene>
    <name evidence="1" type="ORF">GIB67_009705</name>
</gene>
<dbReference type="AlphaFoldDB" id="A0A7J7LBB3"/>
<protein>
    <submittedName>
        <fullName evidence="1">Uncharacterized protein</fullName>
    </submittedName>
</protein>
<dbReference type="Proteomes" id="UP000541444">
    <property type="component" value="Unassembled WGS sequence"/>
</dbReference>
<accession>A0A7J7LBB3</accession>
<proteinExistence type="predicted"/>
<comment type="caution">
    <text evidence="1">The sequence shown here is derived from an EMBL/GenBank/DDBJ whole genome shotgun (WGS) entry which is preliminary data.</text>
</comment>
<keyword evidence="2" id="KW-1185">Reference proteome</keyword>
<organism evidence="1 2">
    <name type="scientific">Kingdonia uniflora</name>
    <dbReference type="NCBI Taxonomy" id="39325"/>
    <lineage>
        <taxon>Eukaryota</taxon>
        <taxon>Viridiplantae</taxon>
        <taxon>Streptophyta</taxon>
        <taxon>Embryophyta</taxon>
        <taxon>Tracheophyta</taxon>
        <taxon>Spermatophyta</taxon>
        <taxon>Magnoliopsida</taxon>
        <taxon>Ranunculales</taxon>
        <taxon>Circaeasteraceae</taxon>
        <taxon>Kingdonia</taxon>
    </lineage>
</organism>
<name>A0A7J7LBB3_9MAGN</name>
<evidence type="ECO:0000313" key="1">
    <source>
        <dbReference type="EMBL" id="KAF6139858.1"/>
    </source>
</evidence>
<dbReference type="OrthoDB" id="2017893at2759"/>
<dbReference type="EMBL" id="JACGCM010002435">
    <property type="protein sequence ID" value="KAF6139858.1"/>
    <property type="molecule type" value="Genomic_DNA"/>
</dbReference>
<reference evidence="1 2" key="1">
    <citation type="journal article" date="2020" name="IScience">
        <title>Genome Sequencing of the Endangered Kingdonia uniflora (Circaeasteraceae, Ranunculales) Reveals Potential Mechanisms of Evolutionary Specialization.</title>
        <authorList>
            <person name="Sun Y."/>
            <person name="Deng T."/>
            <person name="Zhang A."/>
            <person name="Moore M.J."/>
            <person name="Landis J.B."/>
            <person name="Lin N."/>
            <person name="Zhang H."/>
            <person name="Zhang X."/>
            <person name="Huang J."/>
            <person name="Zhang X."/>
            <person name="Sun H."/>
            <person name="Wang H."/>
        </authorList>
    </citation>
    <scope>NUCLEOTIDE SEQUENCE [LARGE SCALE GENOMIC DNA]</scope>
    <source>
        <strain evidence="1">TB1705</strain>
        <tissue evidence="1">Leaf</tissue>
    </source>
</reference>